<accession>A0AAZ1WWA1</accession>
<organism evidence="2 3">
    <name type="scientific">Oreochromis aureus</name>
    <name type="common">Israeli tilapia</name>
    <name type="synonym">Chromis aureus</name>
    <dbReference type="NCBI Taxonomy" id="47969"/>
    <lineage>
        <taxon>Eukaryota</taxon>
        <taxon>Metazoa</taxon>
        <taxon>Chordata</taxon>
        <taxon>Craniata</taxon>
        <taxon>Vertebrata</taxon>
        <taxon>Euteleostomi</taxon>
        <taxon>Actinopterygii</taxon>
        <taxon>Neopterygii</taxon>
        <taxon>Teleostei</taxon>
        <taxon>Neoteleostei</taxon>
        <taxon>Acanthomorphata</taxon>
        <taxon>Ovalentaria</taxon>
        <taxon>Cichlomorphae</taxon>
        <taxon>Cichliformes</taxon>
        <taxon>Cichlidae</taxon>
        <taxon>African cichlids</taxon>
        <taxon>Pseudocrenilabrinae</taxon>
        <taxon>Oreochromini</taxon>
        <taxon>Oreochromis</taxon>
    </lineage>
</organism>
<feature type="transmembrane region" description="Helical" evidence="1">
    <location>
        <begin position="19"/>
        <end position="37"/>
    </location>
</feature>
<reference evidence="2" key="2">
    <citation type="submission" date="2025-08" db="UniProtKB">
        <authorList>
            <consortium name="Ensembl"/>
        </authorList>
    </citation>
    <scope>IDENTIFICATION</scope>
</reference>
<proteinExistence type="predicted"/>
<reference evidence="2" key="3">
    <citation type="submission" date="2025-09" db="UniProtKB">
        <authorList>
            <consortium name="Ensembl"/>
        </authorList>
    </citation>
    <scope>IDENTIFICATION</scope>
</reference>
<protein>
    <submittedName>
        <fullName evidence="2">Uncharacterized protein</fullName>
    </submittedName>
</protein>
<dbReference type="AlphaFoldDB" id="A0AAZ1WWA1"/>
<evidence type="ECO:0000313" key="2">
    <source>
        <dbReference type="Ensembl" id="ENSOABP00000059778.1"/>
    </source>
</evidence>
<evidence type="ECO:0000256" key="1">
    <source>
        <dbReference type="SAM" id="Phobius"/>
    </source>
</evidence>
<reference evidence="3" key="1">
    <citation type="submission" date="2020-03" db="EMBL/GenBank/DDBJ databases">
        <title>Evolution of repeat sequences and sex chromosomes of tilapia species revealed by chromosome-level genomes.</title>
        <authorList>
            <person name="Xu L."/>
            <person name="Tao W."/>
            <person name="Wang D."/>
            <person name="Zhou Q."/>
        </authorList>
    </citation>
    <scope>NUCLEOTIDE SEQUENCE [LARGE SCALE GENOMIC DNA]</scope>
    <source>
        <strain evidence="3">Israel</strain>
    </source>
</reference>
<dbReference type="Ensembl" id="ENSOABT00000068062.1">
    <property type="protein sequence ID" value="ENSOABP00000059778.1"/>
    <property type="gene ID" value="ENSOABG00000038911.1"/>
</dbReference>
<keyword evidence="3" id="KW-1185">Reference proteome</keyword>
<dbReference type="Proteomes" id="UP000472276">
    <property type="component" value="Unassembled WGS sequence"/>
</dbReference>
<sequence>ILRIALISCIYQTHEHRKYLLFGGMLSLICCPLVFDLQSGLCVRTRLPTLQHVIPHTRPRQPLPVCVNPSHCGLILLTRSVSTLL</sequence>
<keyword evidence="1" id="KW-1133">Transmembrane helix</keyword>
<evidence type="ECO:0000313" key="3">
    <source>
        <dbReference type="Proteomes" id="UP000472276"/>
    </source>
</evidence>
<keyword evidence="1" id="KW-0472">Membrane</keyword>
<keyword evidence="1" id="KW-0812">Transmembrane</keyword>
<name>A0AAZ1WWA1_OREAU</name>